<evidence type="ECO:0000313" key="2">
    <source>
        <dbReference type="EMBL" id="CAB9504305.1"/>
    </source>
</evidence>
<reference evidence="2" key="1">
    <citation type="submission" date="2020-06" db="EMBL/GenBank/DDBJ databases">
        <authorList>
            <consortium name="Plant Systems Biology data submission"/>
        </authorList>
    </citation>
    <scope>NUCLEOTIDE SEQUENCE</scope>
    <source>
        <strain evidence="2">D6</strain>
    </source>
</reference>
<accession>A0A9N8DPF0</accession>
<feature type="region of interest" description="Disordered" evidence="1">
    <location>
        <begin position="30"/>
        <end position="98"/>
    </location>
</feature>
<proteinExistence type="predicted"/>
<evidence type="ECO:0000313" key="3">
    <source>
        <dbReference type="Proteomes" id="UP001153069"/>
    </source>
</evidence>
<dbReference type="AlphaFoldDB" id="A0A9N8DPF0"/>
<feature type="region of interest" description="Disordered" evidence="1">
    <location>
        <begin position="135"/>
        <end position="163"/>
    </location>
</feature>
<comment type="caution">
    <text evidence="2">The sequence shown here is derived from an EMBL/GenBank/DDBJ whole genome shotgun (WGS) entry which is preliminary data.</text>
</comment>
<evidence type="ECO:0000256" key="1">
    <source>
        <dbReference type="SAM" id="MobiDB-lite"/>
    </source>
</evidence>
<dbReference type="Proteomes" id="UP001153069">
    <property type="component" value="Unassembled WGS sequence"/>
</dbReference>
<keyword evidence="3" id="KW-1185">Reference proteome</keyword>
<protein>
    <submittedName>
        <fullName evidence="2">Uncharacterized protein</fullName>
    </submittedName>
</protein>
<organism evidence="2 3">
    <name type="scientific">Seminavis robusta</name>
    <dbReference type="NCBI Taxonomy" id="568900"/>
    <lineage>
        <taxon>Eukaryota</taxon>
        <taxon>Sar</taxon>
        <taxon>Stramenopiles</taxon>
        <taxon>Ochrophyta</taxon>
        <taxon>Bacillariophyta</taxon>
        <taxon>Bacillariophyceae</taxon>
        <taxon>Bacillariophycidae</taxon>
        <taxon>Naviculales</taxon>
        <taxon>Naviculaceae</taxon>
        <taxon>Seminavis</taxon>
    </lineage>
</organism>
<gene>
    <name evidence="2" type="ORF">SEMRO_192_G082490.1</name>
</gene>
<dbReference type="EMBL" id="CAICTM010000191">
    <property type="protein sequence ID" value="CAB9504305.1"/>
    <property type="molecule type" value="Genomic_DNA"/>
</dbReference>
<sequence length="163" mass="17951">MCSIQGFPSFAGLTLVVDNARSHQAPTVITATTTASSQQPKTKPTGSPSMCRWESCPANKQCQRTASPKPPSRSRDSPLRLPSRTWSSDGTTTTKRTIRMEEMVHKLPSLELWTRSTTCSTGAACTRSTHTCARKISTSPCTSRRRRRTTDANKRRPRSPTLA</sequence>
<name>A0A9N8DPF0_9STRA</name>
<feature type="compositionally biased region" description="Polar residues" evidence="1">
    <location>
        <begin position="30"/>
        <end position="48"/>
    </location>
</feature>
<feature type="compositionally biased region" description="Polar residues" evidence="1">
    <location>
        <begin position="85"/>
        <end position="95"/>
    </location>
</feature>